<evidence type="ECO:0000313" key="1">
    <source>
        <dbReference type="EMBL" id="CAI8586623.1"/>
    </source>
</evidence>
<protein>
    <submittedName>
        <fullName evidence="1">Uncharacterized protein</fullName>
    </submittedName>
</protein>
<sequence length="125" mass="14646">MFPSSGLTLQVKYPEEKRDGRPDPQKERDKNICFLWRCYLRFISVGSLPLSLFHFFPLVRALTFDTLGLIKVLESREKQGGLKVVERWVNLMLPFISCSKEEWPRTLLLGFMVGLKTGFVFYMCY</sequence>
<proteinExistence type="predicted"/>
<organism evidence="1 2">
    <name type="scientific">Vicia faba</name>
    <name type="common">Broad bean</name>
    <name type="synonym">Faba vulgaris</name>
    <dbReference type="NCBI Taxonomy" id="3906"/>
    <lineage>
        <taxon>Eukaryota</taxon>
        <taxon>Viridiplantae</taxon>
        <taxon>Streptophyta</taxon>
        <taxon>Embryophyta</taxon>
        <taxon>Tracheophyta</taxon>
        <taxon>Spermatophyta</taxon>
        <taxon>Magnoliopsida</taxon>
        <taxon>eudicotyledons</taxon>
        <taxon>Gunneridae</taxon>
        <taxon>Pentapetalae</taxon>
        <taxon>rosids</taxon>
        <taxon>fabids</taxon>
        <taxon>Fabales</taxon>
        <taxon>Fabaceae</taxon>
        <taxon>Papilionoideae</taxon>
        <taxon>50 kb inversion clade</taxon>
        <taxon>NPAAA clade</taxon>
        <taxon>Hologalegina</taxon>
        <taxon>IRL clade</taxon>
        <taxon>Fabeae</taxon>
        <taxon>Vicia</taxon>
    </lineage>
</organism>
<name>A0AAV0YPJ0_VICFA</name>
<evidence type="ECO:0000313" key="2">
    <source>
        <dbReference type="Proteomes" id="UP001157006"/>
    </source>
</evidence>
<accession>A0AAV0YPJ0</accession>
<dbReference type="AlphaFoldDB" id="A0AAV0YPJ0"/>
<keyword evidence="2" id="KW-1185">Reference proteome</keyword>
<dbReference type="EMBL" id="OX451736">
    <property type="protein sequence ID" value="CAI8586623.1"/>
    <property type="molecule type" value="Genomic_DNA"/>
</dbReference>
<reference evidence="1 2" key="1">
    <citation type="submission" date="2023-01" db="EMBL/GenBank/DDBJ databases">
        <authorList>
            <person name="Kreplak J."/>
        </authorList>
    </citation>
    <scope>NUCLEOTIDE SEQUENCE [LARGE SCALE GENOMIC DNA]</scope>
</reference>
<gene>
    <name evidence="1" type="ORF">VFH_I262440</name>
</gene>
<dbReference type="Proteomes" id="UP001157006">
    <property type="component" value="Chromosome 1L"/>
</dbReference>